<evidence type="ECO:0000313" key="1">
    <source>
        <dbReference type="EMBL" id="WVZ88096.1"/>
    </source>
</evidence>
<dbReference type="CDD" id="cd09272">
    <property type="entry name" value="RNase_HI_RT_Ty1"/>
    <property type="match status" value="1"/>
</dbReference>
<dbReference type="PANTHER" id="PTHR11439">
    <property type="entry name" value="GAG-POL-RELATED RETROTRANSPOSON"/>
    <property type="match status" value="1"/>
</dbReference>
<protein>
    <submittedName>
        <fullName evidence="1">Uncharacterized protein</fullName>
    </submittedName>
</protein>
<dbReference type="PANTHER" id="PTHR11439:SF515">
    <property type="entry name" value="GAG-POL POLYPROTEIN"/>
    <property type="match status" value="1"/>
</dbReference>
<reference evidence="1 2" key="1">
    <citation type="submission" date="2024-02" db="EMBL/GenBank/DDBJ databases">
        <title>High-quality chromosome-scale genome assembly of Pensacola bahiagrass (Paspalum notatum Flugge var. saurae).</title>
        <authorList>
            <person name="Vega J.M."/>
            <person name="Podio M."/>
            <person name="Orjuela J."/>
            <person name="Siena L.A."/>
            <person name="Pessino S.C."/>
            <person name="Combes M.C."/>
            <person name="Mariac C."/>
            <person name="Albertini E."/>
            <person name="Pupilli F."/>
            <person name="Ortiz J.P.A."/>
            <person name="Leblanc O."/>
        </authorList>
    </citation>
    <scope>NUCLEOTIDE SEQUENCE [LARGE SCALE GENOMIC DNA]</scope>
    <source>
        <strain evidence="1">R1</strain>
        <tissue evidence="1">Leaf</tissue>
    </source>
</reference>
<organism evidence="1 2">
    <name type="scientific">Paspalum notatum var. saurae</name>
    <dbReference type="NCBI Taxonomy" id="547442"/>
    <lineage>
        <taxon>Eukaryota</taxon>
        <taxon>Viridiplantae</taxon>
        <taxon>Streptophyta</taxon>
        <taxon>Embryophyta</taxon>
        <taxon>Tracheophyta</taxon>
        <taxon>Spermatophyta</taxon>
        <taxon>Magnoliopsida</taxon>
        <taxon>Liliopsida</taxon>
        <taxon>Poales</taxon>
        <taxon>Poaceae</taxon>
        <taxon>PACMAD clade</taxon>
        <taxon>Panicoideae</taxon>
        <taxon>Andropogonodae</taxon>
        <taxon>Paspaleae</taxon>
        <taxon>Paspalinae</taxon>
        <taxon>Paspalum</taxon>
    </lineage>
</organism>
<dbReference type="AlphaFoldDB" id="A0AAQ3UAE7"/>
<dbReference type="Proteomes" id="UP001341281">
    <property type="component" value="Chromosome 08"/>
</dbReference>
<name>A0AAQ3UAE7_PASNO</name>
<keyword evidence="2" id="KW-1185">Reference proteome</keyword>
<dbReference type="EMBL" id="CP144752">
    <property type="protein sequence ID" value="WVZ88096.1"/>
    <property type="molecule type" value="Genomic_DNA"/>
</dbReference>
<sequence>MAGDVEDRKSTSGVLFCFGRSLVSWQSQKQPMVALLSCEAEYIAASTAACQGIWLGRLLGSFYGKAASVATIHIDNQSTIQLCKNPVFHGQSKHIETRFHFIRDCVESGQFTLRKIHTDDQLTDILTKVLGRDRSKLLRSKLGVIDVRNN</sequence>
<gene>
    <name evidence="1" type="ORF">U9M48_034649</name>
</gene>
<proteinExistence type="predicted"/>
<accession>A0AAQ3UAE7</accession>
<evidence type="ECO:0000313" key="2">
    <source>
        <dbReference type="Proteomes" id="UP001341281"/>
    </source>
</evidence>